<gene>
    <name evidence="1" type="ORF">SCULI_v1c04250</name>
</gene>
<proteinExistence type="predicted"/>
<dbReference type="KEGG" id="scq:SCULI_v1c04250"/>
<organism evidence="1 2">
    <name type="scientific">Spiroplasma culicicola AES-1</name>
    <dbReference type="NCBI Taxonomy" id="1276246"/>
    <lineage>
        <taxon>Bacteria</taxon>
        <taxon>Bacillati</taxon>
        <taxon>Mycoplasmatota</taxon>
        <taxon>Mollicutes</taxon>
        <taxon>Entomoplasmatales</taxon>
        <taxon>Spiroplasmataceae</taxon>
        <taxon>Spiroplasma</taxon>
    </lineage>
</organism>
<dbReference type="eggNOG" id="ENOG5034BKS">
    <property type="taxonomic scope" value="Bacteria"/>
</dbReference>
<evidence type="ECO:0000313" key="1">
    <source>
        <dbReference type="EMBL" id="AHI52766.1"/>
    </source>
</evidence>
<sequence>MKQLIVKMKTIINDELLAYEKKSKITNNRIKQSLYKKNVNFLNERSIAFQITKALESHLNLLNLIIYSEFHLKSQVTLTQKAKKDISLEIPEYKKESNKYDYYPDTYLSFKNNKGIITDIFIEYKVDSAFSFRKLAGDFLKFKYYTWKGKGNNNFIYILFGKKNTAGIEIPCMYQVHDNNNIQEINKYLIEKDLNKKANIFYYINDKGNSVEIKENTLINANKLLDEIIKLEEENLYNEIHDYSQKDYFSNINQFIFGEKVLLSKIIQNNFYQIKQLYKEIIERKNINLLLPKKTYLSIKDFVKNDISNISLTVKEIANHFNKQIIRKSTSSKKGINQAEFTIRLKRSLWMLIILDKFSKDNDFKTRILNENSFSQREWNEIELLKERLDEIYKSKENFNILSLGLIYYIVNLYEEVGALEGNEYVLSKEFKAFRTNKKIEKYIRNICEELNIKNESEDISDKEIGLNIINALL</sequence>
<dbReference type="Proteomes" id="UP000019267">
    <property type="component" value="Chromosome"/>
</dbReference>
<dbReference type="AlphaFoldDB" id="W6A725"/>
<dbReference type="RefSeq" id="WP_025363003.1">
    <property type="nucleotide sequence ID" value="NZ_CP006681.1"/>
</dbReference>
<reference evidence="1 2" key="1">
    <citation type="journal article" date="2014" name="Genome Biol. Evol.">
        <title>Molecular evolution of the substrate utilization strategies and putative virulence factors in mosquito-associated Spiroplasma species.</title>
        <authorList>
            <person name="Chang T.H."/>
            <person name="Lo W.S."/>
            <person name="Ku C."/>
            <person name="Chen L.L."/>
            <person name="Kuo C.H."/>
        </authorList>
    </citation>
    <scope>NUCLEOTIDE SEQUENCE [LARGE SCALE GENOMIC DNA]</scope>
    <source>
        <strain evidence="1">AES-1</strain>
    </source>
</reference>
<dbReference type="HOGENOM" id="CLU_576057_0_0_14"/>
<dbReference type="EMBL" id="CP006681">
    <property type="protein sequence ID" value="AHI52766.1"/>
    <property type="molecule type" value="Genomic_DNA"/>
</dbReference>
<name>W6A725_9MOLU</name>
<keyword evidence="2" id="KW-1185">Reference proteome</keyword>
<accession>W6A725</accession>
<evidence type="ECO:0000313" key="2">
    <source>
        <dbReference type="Proteomes" id="UP000019267"/>
    </source>
</evidence>
<dbReference type="PATRIC" id="fig|1276246.3.peg.424"/>
<protein>
    <submittedName>
        <fullName evidence="1">Uncharacterized protein</fullName>
    </submittedName>
</protein>